<accession>A0A0E0BA90</accession>
<name>A0A0E0BA90_9ORYZ</name>
<reference evidence="1" key="1">
    <citation type="submission" date="2015-04" db="UniProtKB">
        <authorList>
            <consortium name="EnsemblPlants"/>
        </authorList>
    </citation>
    <scope>IDENTIFICATION</scope>
</reference>
<organism evidence="1">
    <name type="scientific">Oryza glumipatula</name>
    <dbReference type="NCBI Taxonomy" id="40148"/>
    <lineage>
        <taxon>Eukaryota</taxon>
        <taxon>Viridiplantae</taxon>
        <taxon>Streptophyta</taxon>
        <taxon>Embryophyta</taxon>
        <taxon>Tracheophyta</taxon>
        <taxon>Spermatophyta</taxon>
        <taxon>Magnoliopsida</taxon>
        <taxon>Liliopsida</taxon>
        <taxon>Poales</taxon>
        <taxon>Poaceae</taxon>
        <taxon>BOP clade</taxon>
        <taxon>Oryzoideae</taxon>
        <taxon>Oryzeae</taxon>
        <taxon>Oryzinae</taxon>
        <taxon>Oryza</taxon>
    </lineage>
</organism>
<dbReference type="HOGENOM" id="CLU_1789929_0_0_1"/>
<evidence type="ECO:0000313" key="2">
    <source>
        <dbReference type="Proteomes" id="UP000026961"/>
    </source>
</evidence>
<dbReference type="Proteomes" id="UP000026961">
    <property type="component" value="Chromosome 10"/>
</dbReference>
<protein>
    <submittedName>
        <fullName evidence="1">Uncharacterized protein</fullName>
    </submittedName>
</protein>
<proteinExistence type="predicted"/>
<dbReference type="AlphaFoldDB" id="A0A0E0BA90"/>
<reference evidence="1" key="2">
    <citation type="submission" date="2018-05" db="EMBL/GenBank/DDBJ databases">
        <title>OgluRS3 (Oryza glumaepatula Reference Sequence Version 3).</title>
        <authorList>
            <person name="Zhang J."/>
            <person name="Kudrna D."/>
            <person name="Lee S."/>
            <person name="Talag J."/>
            <person name="Welchert J."/>
            <person name="Wing R.A."/>
        </authorList>
    </citation>
    <scope>NUCLEOTIDE SEQUENCE [LARGE SCALE GENOMIC DNA]</scope>
</reference>
<dbReference type="Gramene" id="OGLUM10G09120.1">
    <property type="protein sequence ID" value="OGLUM10G09120.1"/>
    <property type="gene ID" value="OGLUM10G09120"/>
</dbReference>
<sequence length="145" mass="16293">MPAGCCPSAVLCSAACAGRLRAAACLPRPPHRCPVRPREIKSSLNLRYMIITCGYLATCGAVPCTAAPEPNWYYKRATRRAVQRRRQGEPRRVRACNTGTRTKARKRGSLPFLWMDWTEESWAYGQDFNSEDVLGIGNMGLRPRY</sequence>
<keyword evidence="2" id="KW-1185">Reference proteome</keyword>
<evidence type="ECO:0000313" key="1">
    <source>
        <dbReference type="EnsemblPlants" id="OGLUM10G09120.1"/>
    </source>
</evidence>
<dbReference type="EnsemblPlants" id="OGLUM10G09120.1">
    <property type="protein sequence ID" value="OGLUM10G09120.1"/>
    <property type="gene ID" value="OGLUM10G09120"/>
</dbReference>